<keyword evidence="2" id="KW-1185">Reference proteome</keyword>
<dbReference type="Proteomes" id="UP000271162">
    <property type="component" value="Unassembled WGS sequence"/>
</dbReference>
<evidence type="ECO:0000313" key="2">
    <source>
        <dbReference type="Proteomes" id="UP000271162"/>
    </source>
</evidence>
<evidence type="ECO:0000313" key="3">
    <source>
        <dbReference type="WBParaSite" id="NBR_0000553701-mRNA-1"/>
    </source>
</evidence>
<name>A0A0N4XSN5_NIPBR</name>
<dbReference type="AlphaFoldDB" id="A0A0N4XSN5"/>
<accession>A0A0N4XSN5</accession>
<sequence>MVADRAPEARTRTWLEIRRPIWIYLDGEMLLLTLNCPHRNMLALEGYDTEMLDVKLIAPLKIDVDWKWTLDEKGCNDFSVR</sequence>
<protein>
    <submittedName>
        <fullName evidence="3">Rieske domain-containing protein</fullName>
    </submittedName>
</protein>
<proteinExistence type="predicted"/>
<gene>
    <name evidence="1" type="ORF">NBR_LOCUS5538</name>
</gene>
<dbReference type="EMBL" id="UYSL01013808">
    <property type="protein sequence ID" value="VDL69127.1"/>
    <property type="molecule type" value="Genomic_DNA"/>
</dbReference>
<reference evidence="3" key="1">
    <citation type="submission" date="2017-02" db="UniProtKB">
        <authorList>
            <consortium name="WormBaseParasite"/>
        </authorList>
    </citation>
    <scope>IDENTIFICATION</scope>
</reference>
<organism evidence="3">
    <name type="scientific">Nippostrongylus brasiliensis</name>
    <name type="common">Rat hookworm</name>
    <dbReference type="NCBI Taxonomy" id="27835"/>
    <lineage>
        <taxon>Eukaryota</taxon>
        <taxon>Metazoa</taxon>
        <taxon>Ecdysozoa</taxon>
        <taxon>Nematoda</taxon>
        <taxon>Chromadorea</taxon>
        <taxon>Rhabditida</taxon>
        <taxon>Rhabditina</taxon>
        <taxon>Rhabditomorpha</taxon>
        <taxon>Strongyloidea</taxon>
        <taxon>Heligmosomidae</taxon>
        <taxon>Nippostrongylus</taxon>
    </lineage>
</organism>
<reference evidence="1 2" key="2">
    <citation type="submission" date="2018-11" db="EMBL/GenBank/DDBJ databases">
        <authorList>
            <consortium name="Pathogen Informatics"/>
        </authorList>
    </citation>
    <scope>NUCLEOTIDE SEQUENCE [LARGE SCALE GENOMIC DNA]</scope>
</reference>
<dbReference type="WBParaSite" id="NBR_0000553701-mRNA-1">
    <property type="protein sequence ID" value="NBR_0000553701-mRNA-1"/>
    <property type="gene ID" value="NBR_0000553701"/>
</dbReference>
<evidence type="ECO:0000313" key="1">
    <source>
        <dbReference type="EMBL" id="VDL69127.1"/>
    </source>
</evidence>